<feature type="non-terminal residue" evidence="2">
    <location>
        <position position="1"/>
    </location>
</feature>
<sequence length="620" mass="68957">MRHSAKCRRIKAEQERQKEAEDEILHHKTTPGSGGRFDEPMVPPEDMEEYTPSEPPKAEEMEIEGQEMSSPRGDVQKGVKRDADVSTEELEKEIRSEPKDIEYLQDLQWSETEEMITKAIAAVVPVKVTGQILPGDEGGGELDFLGRKIYKTPKADQLAMYVSPSYLDSSFAEYDIKKGSQAAPDVAAQLEKTDEASGQRLSPEAYQRFRRCLGRLLWLSQSRQEIKLWLSLIGVKQADPTQSTEAALRAVMRYLLGHRQVSLVFPSPQFPIDHVEKDLLGIHIHGYCDASHGPYRFNMRKSISGEVLTFEQGLIRTAAKQQQPVALSSCEAETYALQAACQSATSLAKLVKRIMVGLGEASDTDQVMTVMLTDSASAQQLIQGFEEVCGPTRDLHVLNQAVVEVQEAYPFVFVEICCEKGSQLQLACKTSKIPYIGIVSDAQSKALQRQVGELLRQHREAGRWIHVHASTPCSSGSPLKGFTGDREPTASDVEWESILKAIPTIMEKGDSRSFELPWRNNIWKRDLTTTVLQQLGLNQVCKVYLCQTGVVSKNNLPVGKALAFVSTSKGFTESLHRRFGSCACAQHAPMDDVDFSRTAAYSRQLARAILRAVTQARKNP</sequence>
<feature type="compositionally biased region" description="Basic and acidic residues" evidence="1">
    <location>
        <begin position="10"/>
        <end position="26"/>
    </location>
</feature>
<protein>
    <submittedName>
        <fullName evidence="2">Uncharacterized protein</fullName>
    </submittedName>
</protein>
<evidence type="ECO:0000313" key="2">
    <source>
        <dbReference type="EMBL" id="CAK9112113.1"/>
    </source>
</evidence>
<name>A0ABP0SII6_9DINO</name>
<gene>
    <name evidence="2" type="ORF">CCMP2556_LOCUS51994</name>
</gene>
<dbReference type="PANTHER" id="PTHR11439">
    <property type="entry name" value="GAG-POL-RELATED RETROTRANSPOSON"/>
    <property type="match status" value="1"/>
</dbReference>
<evidence type="ECO:0000313" key="3">
    <source>
        <dbReference type="Proteomes" id="UP001642484"/>
    </source>
</evidence>
<dbReference type="EMBL" id="CAXAMN010027685">
    <property type="protein sequence ID" value="CAK9112113.1"/>
    <property type="molecule type" value="Genomic_DNA"/>
</dbReference>
<comment type="caution">
    <text evidence="2">The sequence shown here is derived from an EMBL/GenBank/DDBJ whole genome shotgun (WGS) entry which is preliminary data.</text>
</comment>
<evidence type="ECO:0000256" key="1">
    <source>
        <dbReference type="SAM" id="MobiDB-lite"/>
    </source>
</evidence>
<dbReference type="Proteomes" id="UP001642484">
    <property type="component" value="Unassembled WGS sequence"/>
</dbReference>
<feature type="region of interest" description="Disordered" evidence="1">
    <location>
        <begin position="1"/>
        <end position="94"/>
    </location>
</feature>
<keyword evidence="3" id="KW-1185">Reference proteome</keyword>
<feature type="compositionally biased region" description="Basic and acidic residues" evidence="1">
    <location>
        <begin position="74"/>
        <end position="84"/>
    </location>
</feature>
<accession>A0ABP0SII6</accession>
<reference evidence="2 3" key="1">
    <citation type="submission" date="2024-02" db="EMBL/GenBank/DDBJ databases">
        <authorList>
            <person name="Chen Y."/>
            <person name="Shah S."/>
            <person name="Dougan E. K."/>
            <person name="Thang M."/>
            <person name="Chan C."/>
        </authorList>
    </citation>
    <scope>NUCLEOTIDE SEQUENCE [LARGE SCALE GENOMIC DNA]</scope>
</reference>
<dbReference type="PANTHER" id="PTHR11439:SF467">
    <property type="entry name" value="INTEGRASE CATALYTIC DOMAIN-CONTAINING PROTEIN"/>
    <property type="match status" value="1"/>
</dbReference>
<proteinExistence type="predicted"/>
<organism evidence="2 3">
    <name type="scientific">Durusdinium trenchii</name>
    <dbReference type="NCBI Taxonomy" id="1381693"/>
    <lineage>
        <taxon>Eukaryota</taxon>
        <taxon>Sar</taxon>
        <taxon>Alveolata</taxon>
        <taxon>Dinophyceae</taxon>
        <taxon>Suessiales</taxon>
        <taxon>Symbiodiniaceae</taxon>
        <taxon>Durusdinium</taxon>
    </lineage>
</organism>